<sequence length="202" mass="22786">MSDDYPFSDLPLFGFDLIMADPPWDFGCWSEKGEAKNAKSHYRCMSLDDIRTLPVGELASKNCLLWLWATNPMLDQAFEVIRAWGFQFKTAGTWVKRTRHGKLGFGTGYVLRSANEPFLLATVSDANVPFLIATTGEISTARNVRSVIEGPVREHSRKPDEAFAAAEQLIPRARRLELFSRQARPGWTVWGDQADKFNEVDA</sequence>
<dbReference type="Proteomes" id="UP001161390">
    <property type="component" value="Unassembled WGS sequence"/>
</dbReference>
<dbReference type="PANTHER" id="PTHR12829:SF7">
    <property type="entry name" value="N6-ADENOSINE-METHYLTRANSFERASE CATALYTIC SUBUNIT"/>
    <property type="match status" value="1"/>
</dbReference>
<dbReference type="EMBL" id="BSNJ01000003">
    <property type="protein sequence ID" value="GLQ20482.1"/>
    <property type="molecule type" value="Genomic_DNA"/>
</dbReference>
<evidence type="ECO:0000256" key="1">
    <source>
        <dbReference type="ARBA" id="ARBA00022603"/>
    </source>
</evidence>
<dbReference type="Pfam" id="PF05063">
    <property type="entry name" value="MT-A70"/>
    <property type="match status" value="1"/>
</dbReference>
<dbReference type="PANTHER" id="PTHR12829">
    <property type="entry name" value="N6-ADENOSINE-METHYLTRANSFERASE"/>
    <property type="match status" value="1"/>
</dbReference>
<reference evidence="5" key="2">
    <citation type="submission" date="2023-01" db="EMBL/GenBank/DDBJ databases">
        <title>Draft genome sequence of Algimonas porphyrae strain NBRC 108216.</title>
        <authorList>
            <person name="Sun Q."/>
            <person name="Mori K."/>
        </authorList>
    </citation>
    <scope>NUCLEOTIDE SEQUENCE</scope>
    <source>
        <strain evidence="5">NBRC 108216</strain>
    </source>
</reference>
<evidence type="ECO:0000256" key="2">
    <source>
        <dbReference type="ARBA" id="ARBA00022679"/>
    </source>
</evidence>
<dbReference type="InterPro" id="IPR029063">
    <property type="entry name" value="SAM-dependent_MTases_sf"/>
</dbReference>
<evidence type="ECO:0000313" key="5">
    <source>
        <dbReference type="EMBL" id="GLQ20482.1"/>
    </source>
</evidence>
<evidence type="ECO:0000313" key="6">
    <source>
        <dbReference type="Proteomes" id="UP001161390"/>
    </source>
</evidence>
<organism evidence="5 6">
    <name type="scientific">Algimonas porphyrae</name>
    <dbReference type="NCBI Taxonomy" id="1128113"/>
    <lineage>
        <taxon>Bacteria</taxon>
        <taxon>Pseudomonadati</taxon>
        <taxon>Pseudomonadota</taxon>
        <taxon>Alphaproteobacteria</taxon>
        <taxon>Maricaulales</taxon>
        <taxon>Robiginitomaculaceae</taxon>
        <taxon>Algimonas</taxon>
    </lineage>
</organism>
<dbReference type="InterPro" id="IPR007757">
    <property type="entry name" value="MT-A70-like"/>
</dbReference>
<evidence type="ECO:0000256" key="4">
    <source>
        <dbReference type="PROSITE-ProRule" id="PRU00489"/>
    </source>
</evidence>
<reference evidence="5" key="1">
    <citation type="journal article" date="2014" name="Int. J. Syst. Evol. Microbiol.">
        <title>Complete genome of a new Firmicutes species belonging to the dominant human colonic microbiota ('Ruminococcus bicirculans') reveals two chromosomes and a selective capacity to utilize plant glucans.</title>
        <authorList>
            <consortium name="NISC Comparative Sequencing Program"/>
            <person name="Wegmann U."/>
            <person name="Louis P."/>
            <person name="Goesmann A."/>
            <person name="Henrissat B."/>
            <person name="Duncan S.H."/>
            <person name="Flint H.J."/>
        </authorList>
    </citation>
    <scope>NUCLEOTIDE SEQUENCE</scope>
    <source>
        <strain evidence="5">NBRC 108216</strain>
    </source>
</reference>
<dbReference type="PROSITE" id="PS51143">
    <property type="entry name" value="MT_A70"/>
    <property type="match status" value="1"/>
</dbReference>
<accession>A0ABQ5V2M6</accession>
<dbReference type="SUPFAM" id="SSF53335">
    <property type="entry name" value="S-adenosyl-L-methionine-dependent methyltransferases"/>
    <property type="match status" value="1"/>
</dbReference>
<name>A0ABQ5V2M6_9PROT</name>
<keyword evidence="1 5" id="KW-0489">Methyltransferase</keyword>
<dbReference type="GO" id="GO:0008168">
    <property type="term" value="F:methyltransferase activity"/>
    <property type="evidence" value="ECO:0007669"/>
    <property type="project" value="UniProtKB-KW"/>
</dbReference>
<comment type="similarity">
    <text evidence="4">Belongs to the MT-A70-like family.</text>
</comment>
<gene>
    <name evidence="5" type="ORF">GCM10007854_14370</name>
</gene>
<dbReference type="RefSeq" id="WP_284371130.1">
    <property type="nucleotide sequence ID" value="NZ_BSNJ01000003.1"/>
</dbReference>
<evidence type="ECO:0000256" key="3">
    <source>
        <dbReference type="ARBA" id="ARBA00022691"/>
    </source>
</evidence>
<dbReference type="GO" id="GO:0032259">
    <property type="term" value="P:methylation"/>
    <property type="evidence" value="ECO:0007669"/>
    <property type="project" value="UniProtKB-KW"/>
</dbReference>
<comment type="caution">
    <text evidence="5">The sequence shown here is derived from an EMBL/GenBank/DDBJ whole genome shotgun (WGS) entry which is preliminary data.</text>
</comment>
<proteinExistence type="inferred from homology"/>
<keyword evidence="3" id="KW-0949">S-adenosyl-L-methionine</keyword>
<keyword evidence="2" id="KW-0808">Transferase</keyword>
<protein>
    <submittedName>
        <fullName evidence="5">DNA methyltransferase</fullName>
    </submittedName>
</protein>
<keyword evidence="6" id="KW-1185">Reference proteome</keyword>